<dbReference type="InterPro" id="IPR005064">
    <property type="entry name" value="BUG"/>
</dbReference>
<comment type="caution">
    <text evidence="3">The sequence shown here is derived from an EMBL/GenBank/DDBJ whole genome shotgun (WGS) entry which is preliminary data.</text>
</comment>
<sequence>MRIAFRRLLALAVLLMPALSGAAGAWPGAKPVRLVVPASAGGSLDTLARPLAQAMSEISGGRFIVENVGGAAGMIGANNVAKAVPDGHTFLFGAIHHVILPIAYPKMPYDTATDLAPIGLIATVPNVVLVRNESPFKTLADLIRAGRNSEQGLNYGTGGKGGLHHLSTEHFKLLTGAKMQAVHYRGSAPALTDLLGGQIDLMFETMPTALTQIHGGALRALAVTSAQRSPALPSVPTLAEAGVPDLSVTTWYGIFGPKVAPEVVERMRGLISQALATDRIQALWKDYGATVDGPGARDFPAFVASELRHWSDVGRRIEFKPGE</sequence>
<dbReference type="Pfam" id="PF03401">
    <property type="entry name" value="TctC"/>
    <property type="match status" value="1"/>
</dbReference>
<dbReference type="RefSeq" id="WP_343928476.1">
    <property type="nucleotide sequence ID" value="NZ_BAAAEN010000030.1"/>
</dbReference>
<evidence type="ECO:0000256" key="1">
    <source>
        <dbReference type="ARBA" id="ARBA00006987"/>
    </source>
</evidence>
<dbReference type="EMBL" id="BAAAEN010000030">
    <property type="protein sequence ID" value="GAA0528064.1"/>
    <property type="molecule type" value="Genomic_DNA"/>
</dbReference>
<evidence type="ECO:0000313" key="4">
    <source>
        <dbReference type="Proteomes" id="UP001501706"/>
    </source>
</evidence>
<reference evidence="3 4" key="1">
    <citation type="journal article" date="2019" name="Int. J. Syst. Evol. Microbiol.">
        <title>The Global Catalogue of Microorganisms (GCM) 10K type strain sequencing project: providing services to taxonomists for standard genome sequencing and annotation.</title>
        <authorList>
            <consortium name="The Broad Institute Genomics Platform"/>
            <consortium name="The Broad Institute Genome Sequencing Center for Infectious Disease"/>
            <person name="Wu L."/>
            <person name="Ma J."/>
        </authorList>
    </citation>
    <scope>NUCLEOTIDE SEQUENCE [LARGE SCALE GENOMIC DNA]</scope>
    <source>
        <strain evidence="3 4">JCM 14330</strain>
    </source>
</reference>
<name>A0ABN1CWL5_9BURK</name>
<protein>
    <submittedName>
        <fullName evidence="3">Tripartite tricarboxylate transporter substrate binding protein</fullName>
    </submittedName>
</protein>
<feature type="signal peptide" evidence="2">
    <location>
        <begin position="1"/>
        <end position="25"/>
    </location>
</feature>
<dbReference type="PIRSF" id="PIRSF017082">
    <property type="entry name" value="YflP"/>
    <property type="match status" value="1"/>
</dbReference>
<accession>A0ABN1CWL5</accession>
<dbReference type="PANTHER" id="PTHR42928:SF5">
    <property type="entry name" value="BLR1237 PROTEIN"/>
    <property type="match status" value="1"/>
</dbReference>
<dbReference type="PANTHER" id="PTHR42928">
    <property type="entry name" value="TRICARBOXYLATE-BINDING PROTEIN"/>
    <property type="match status" value="1"/>
</dbReference>
<evidence type="ECO:0000313" key="3">
    <source>
        <dbReference type="EMBL" id="GAA0528064.1"/>
    </source>
</evidence>
<keyword evidence="2" id="KW-0732">Signal</keyword>
<proteinExistence type="inferred from homology"/>
<dbReference type="Gene3D" id="3.40.190.10">
    <property type="entry name" value="Periplasmic binding protein-like II"/>
    <property type="match status" value="1"/>
</dbReference>
<keyword evidence="4" id="KW-1185">Reference proteome</keyword>
<dbReference type="InterPro" id="IPR042100">
    <property type="entry name" value="Bug_dom1"/>
</dbReference>
<comment type="similarity">
    <text evidence="1">Belongs to the UPF0065 (bug) family.</text>
</comment>
<gene>
    <name evidence="3" type="ORF">GCM10009097_52030</name>
</gene>
<evidence type="ECO:0000256" key="2">
    <source>
        <dbReference type="SAM" id="SignalP"/>
    </source>
</evidence>
<feature type="chain" id="PRO_5045782969" evidence="2">
    <location>
        <begin position="26"/>
        <end position="323"/>
    </location>
</feature>
<dbReference type="Gene3D" id="3.40.190.150">
    <property type="entry name" value="Bordetella uptake gene, domain 1"/>
    <property type="match status" value="1"/>
</dbReference>
<dbReference type="Proteomes" id="UP001501706">
    <property type="component" value="Unassembled WGS sequence"/>
</dbReference>
<dbReference type="SUPFAM" id="SSF53850">
    <property type="entry name" value="Periplasmic binding protein-like II"/>
    <property type="match status" value="1"/>
</dbReference>
<dbReference type="CDD" id="cd07012">
    <property type="entry name" value="PBP2_Bug_TTT"/>
    <property type="match status" value="1"/>
</dbReference>
<organism evidence="3 4">
    <name type="scientific">Pigmentiphaga daeguensis</name>
    <dbReference type="NCBI Taxonomy" id="414049"/>
    <lineage>
        <taxon>Bacteria</taxon>
        <taxon>Pseudomonadati</taxon>
        <taxon>Pseudomonadota</taxon>
        <taxon>Betaproteobacteria</taxon>
        <taxon>Burkholderiales</taxon>
        <taxon>Alcaligenaceae</taxon>
        <taxon>Pigmentiphaga</taxon>
    </lineage>
</organism>